<dbReference type="AlphaFoldDB" id="A0A177L0I9"/>
<protein>
    <submittedName>
        <fullName evidence="1">Uncharacterized protein</fullName>
    </submittedName>
</protein>
<comment type="caution">
    <text evidence="1">The sequence shown here is derived from an EMBL/GenBank/DDBJ whole genome shotgun (WGS) entry which is preliminary data.</text>
</comment>
<dbReference type="EMBL" id="LQWZ01000006">
    <property type="protein sequence ID" value="OAH59149.1"/>
    <property type="molecule type" value="Genomic_DNA"/>
</dbReference>
<gene>
    <name evidence="1" type="ORF">AWH48_16305</name>
</gene>
<evidence type="ECO:0000313" key="1">
    <source>
        <dbReference type="EMBL" id="OAH59149.1"/>
    </source>
</evidence>
<accession>A0A177L0I9</accession>
<proteinExistence type="predicted"/>
<reference evidence="1 2" key="1">
    <citation type="submission" date="2016-01" db="EMBL/GenBank/DDBJ databases">
        <title>Investigation of taxonomic status of Bacillus aminovorans.</title>
        <authorList>
            <person name="Verma A."/>
            <person name="Pal Y."/>
            <person name="Krishnamurthi S."/>
        </authorList>
    </citation>
    <scope>NUCLEOTIDE SEQUENCE [LARGE SCALE GENOMIC DNA]</scope>
    <source>
        <strain evidence="1 2">DSM 4337</strain>
    </source>
</reference>
<sequence length="136" mass="15778">MVLDQTIEGFVNHTQKWGENRQKYNFKVSGMANSPRGPEVFFPGEKFMLKANATSTADRVDVEIVGFPYYKTSLTKESSGWTGSIWREDMLERFGPTDGQLLTFKFTATYANGWVRTDNIQVRIVDDEYWRQHTTY</sequence>
<organism evidence="1 2">
    <name type="scientific">Domibacillus aminovorans</name>
    <dbReference type="NCBI Taxonomy" id="29332"/>
    <lineage>
        <taxon>Bacteria</taxon>
        <taxon>Bacillati</taxon>
        <taxon>Bacillota</taxon>
        <taxon>Bacilli</taxon>
        <taxon>Bacillales</taxon>
        <taxon>Bacillaceae</taxon>
        <taxon>Domibacillus</taxon>
    </lineage>
</organism>
<dbReference type="Proteomes" id="UP000077271">
    <property type="component" value="Unassembled WGS sequence"/>
</dbReference>
<evidence type="ECO:0000313" key="2">
    <source>
        <dbReference type="Proteomes" id="UP000077271"/>
    </source>
</evidence>
<name>A0A177L0I9_9BACI</name>